<dbReference type="GO" id="GO:0006313">
    <property type="term" value="P:DNA transposition"/>
    <property type="evidence" value="ECO:0007669"/>
    <property type="project" value="InterPro"/>
</dbReference>
<dbReference type="Ensembl" id="ENSOTST00005160500.1">
    <property type="protein sequence ID" value="ENSOTSP00005150976.1"/>
    <property type="gene ID" value="ENSOTSG00005065634.1"/>
</dbReference>
<dbReference type="InterPro" id="IPR002492">
    <property type="entry name" value="Transposase_Tc1-like"/>
</dbReference>
<dbReference type="GO" id="GO:0015074">
    <property type="term" value="P:DNA integration"/>
    <property type="evidence" value="ECO:0007669"/>
    <property type="project" value="InterPro"/>
</dbReference>
<dbReference type="Gene3D" id="1.10.10.10">
    <property type="entry name" value="Winged helix-like DNA-binding domain superfamily/Winged helix DNA-binding domain"/>
    <property type="match status" value="1"/>
</dbReference>
<evidence type="ECO:0000313" key="3">
    <source>
        <dbReference type="Ensembl" id="ENSOTSP00005150976.1"/>
    </source>
</evidence>
<dbReference type="Pfam" id="PF01498">
    <property type="entry name" value="HTH_Tnp_Tc3_2"/>
    <property type="match status" value="1"/>
</dbReference>
<feature type="domain" description="Transposase Tc1-like" evidence="1">
    <location>
        <begin position="93"/>
        <end position="164"/>
    </location>
</feature>
<dbReference type="InterPro" id="IPR036397">
    <property type="entry name" value="RNaseH_sf"/>
</dbReference>
<evidence type="ECO:0000259" key="2">
    <source>
        <dbReference type="Pfam" id="PF25787"/>
    </source>
</evidence>
<evidence type="ECO:0008006" key="5">
    <source>
        <dbReference type="Google" id="ProtNLM"/>
    </source>
</evidence>
<dbReference type="Gene3D" id="3.30.420.10">
    <property type="entry name" value="Ribonuclease H-like superfamily/Ribonuclease H"/>
    <property type="match status" value="1"/>
</dbReference>
<dbReference type="InterPro" id="IPR057667">
    <property type="entry name" value="HTH_SB"/>
</dbReference>
<feature type="domain" description="Sleeping Beauty transposase HTH" evidence="2">
    <location>
        <begin position="30"/>
        <end position="77"/>
    </location>
</feature>
<evidence type="ECO:0000313" key="4">
    <source>
        <dbReference type="Proteomes" id="UP000694402"/>
    </source>
</evidence>
<accession>A0AAZ3SDA0</accession>
<reference evidence="4" key="1">
    <citation type="journal article" date="2018" name="PLoS ONE">
        <title>Chinook salmon (Oncorhynchus tshawytscha) genome and transcriptome.</title>
        <authorList>
            <person name="Christensen K.A."/>
            <person name="Leong J.S."/>
            <person name="Sakhrani D."/>
            <person name="Biagi C.A."/>
            <person name="Minkley D.R."/>
            <person name="Withler R.E."/>
            <person name="Rondeau E.B."/>
            <person name="Koop B.F."/>
            <person name="Devlin R.H."/>
        </authorList>
    </citation>
    <scope>NUCLEOTIDE SEQUENCE [LARGE SCALE GENOMIC DNA]</scope>
</reference>
<name>A0AAZ3SDA0_ONCTS</name>
<dbReference type="SUPFAM" id="SSF46689">
    <property type="entry name" value="Homeodomain-like"/>
    <property type="match status" value="1"/>
</dbReference>
<dbReference type="GO" id="GO:0003677">
    <property type="term" value="F:DNA binding"/>
    <property type="evidence" value="ECO:0007669"/>
    <property type="project" value="InterPro"/>
</dbReference>
<protein>
    <recommendedName>
        <fullName evidence="5">Transposase Tc1-like domain-containing protein</fullName>
    </recommendedName>
</protein>
<dbReference type="InterPro" id="IPR036388">
    <property type="entry name" value="WH-like_DNA-bd_sf"/>
</dbReference>
<reference evidence="3" key="3">
    <citation type="submission" date="2025-09" db="UniProtKB">
        <authorList>
            <consortium name="Ensembl"/>
        </authorList>
    </citation>
    <scope>IDENTIFICATION</scope>
</reference>
<organism evidence="3 4">
    <name type="scientific">Oncorhynchus tshawytscha</name>
    <name type="common">Chinook salmon</name>
    <name type="synonym">Salmo tshawytscha</name>
    <dbReference type="NCBI Taxonomy" id="74940"/>
    <lineage>
        <taxon>Eukaryota</taxon>
        <taxon>Metazoa</taxon>
        <taxon>Chordata</taxon>
        <taxon>Craniata</taxon>
        <taxon>Vertebrata</taxon>
        <taxon>Euteleostomi</taxon>
        <taxon>Actinopterygii</taxon>
        <taxon>Neopterygii</taxon>
        <taxon>Teleostei</taxon>
        <taxon>Protacanthopterygii</taxon>
        <taxon>Salmoniformes</taxon>
        <taxon>Salmonidae</taxon>
        <taxon>Salmoninae</taxon>
        <taxon>Oncorhynchus</taxon>
    </lineage>
</organism>
<dbReference type="GeneTree" id="ENSGT01120000271870"/>
<dbReference type="InterPro" id="IPR009057">
    <property type="entry name" value="Homeodomain-like_sf"/>
</dbReference>
<proteinExistence type="predicted"/>
<evidence type="ECO:0000259" key="1">
    <source>
        <dbReference type="Pfam" id="PF01498"/>
    </source>
</evidence>
<dbReference type="Pfam" id="PF25787">
    <property type="entry name" value="HTH_SB"/>
    <property type="match status" value="1"/>
</dbReference>
<dbReference type="AlphaFoldDB" id="A0AAZ3SDA0"/>
<sequence length="182" mass="20473">MMGHDFGKARTYLYMVPQWTVYCQSKNQAMRLKELSVELRDRIVSGEGYQKMSAALKVPKNTVASIILKWKKFGTTKTLPRAGHAAKLSNRGRRALVREVSKNLMVTLTELQSSSGEMGETSRKTTISAALHQSGLYGKVARSKPLLSKRHMTACLEFAKSHLKDSNAYHLNNILWSDETKI</sequence>
<keyword evidence="4" id="KW-1185">Reference proteome</keyword>
<reference evidence="3" key="2">
    <citation type="submission" date="2025-08" db="UniProtKB">
        <authorList>
            <consortium name="Ensembl"/>
        </authorList>
    </citation>
    <scope>IDENTIFICATION</scope>
</reference>
<dbReference type="Proteomes" id="UP000694402">
    <property type="component" value="Unassembled WGS sequence"/>
</dbReference>